<reference evidence="2 3" key="1">
    <citation type="submission" date="2023-01" db="EMBL/GenBank/DDBJ databases">
        <title>Analysis of 21 Apiospora genomes using comparative genomics revels a genus with tremendous synthesis potential of carbohydrate active enzymes and secondary metabolites.</title>
        <authorList>
            <person name="Sorensen T."/>
        </authorList>
    </citation>
    <scope>NUCLEOTIDE SEQUENCE [LARGE SCALE GENOMIC DNA]</scope>
    <source>
        <strain evidence="2 3">CBS 20057</strain>
    </source>
</reference>
<protein>
    <submittedName>
        <fullName evidence="2">Uncharacterized protein</fullName>
    </submittedName>
</protein>
<evidence type="ECO:0000313" key="3">
    <source>
        <dbReference type="Proteomes" id="UP001396898"/>
    </source>
</evidence>
<dbReference type="EMBL" id="JAQQWI010000017">
    <property type="protein sequence ID" value="KAK8005954.1"/>
    <property type="molecule type" value="Genomic_DNA"/>
</dbReference>
<dbReference type="Proteomes" id="UP001396898">
    <property type="component" value="Unassembled WGS sequence"/>
</dbReference>
<comment type="caution">
    <text evidence="2">The sequence shown here is derived from an EMBL/GenBank/DDBJ whole genome shotgun (WGS) entry which is preliminary data.</text>
</comment>
<keyword evidence="3" id="KW-1185">Reference proteome</keyword>
<gene>
    <name evidence="2" type="ORF">PG991_012251</name>
</gene>
<evidence type="ECO:0000313" key="2">
    <source>
        <dbReference type="EMBL" id="KAK8005954.1"/>
    </source>
</evidence>
<keyword evidence="1" id="KW-0472">Membrane</keyword>
<sequence>MGRPAIVKAADDEFRETDLGALVERKGKRILVKLRRGMRSYQKDRKDGFLGFLLVVFRLGLASNLFLLLLAVLSLAVLVAHCFDKIRADDTLGDACMDELLPKLDIVAANQVLRVLSGRDLALVTDGLELFADIETVSHVADAGDRMSVRT</sequence>
<keyword evidence="1" id="KW-0812">Transmembrane</keyword>
<proteinExistence type="predicted"/>
<feature type="transmembrane region" description="Helical" evidence="1">
    <location>
        <begin position="49"/>
        <end position="79"/>
    </location>
</feature>
<organism evidence="2 3">
    <name type="scientific">Apiospora marii</name>
    <dbReference type="NCBI Taxonomy" id="335849"/>
    <lineage>
        <taxon>Eukaryota</taxon>
        <taxon>Fungi</taxon>
        <taxon>Dikarya</taxon>
        <taxon>Ascomycota</taxon>
        <taxon>Pezizomycotina</taxon>
        <taxon>Sordariomycetes</taxon>
        <taxon>Xylariomycetidae</taxon>
        <taxon>Amphisphaeriales</taxon>
        <taxon>Apiosporaceae</taxon>
        <taxon>Apiospora</taxon>
    </lineage>
</organism>
<evidence type="ECO:0000256" key="1">
    <source>
        <dbReference type="SAM" id="Phobius"/>
    </source>
</evidence>
<name>A0ABR1R955_9PEZI</name>
<keyword evidence="1" id="KW-1133">Transmembrane helix</keyword>
<accession>A0ABR1R955</accession>